<keyword evidence="2" id="KW-1185">Reference proteome</keyword>
<dbReference type="SUPFAM" id="SSF51726">
    <property type="entry name" value="UROD/MetE-like"/>
    <property type="match status" value="1"/>
</dbReference>
<proteinExistence type="predicted"/>
<reference evidence="1" key="1">
    <citation type="submission" date="2020-04" db="EMBL/GenBank/DDBJ databases">
        <title>Genome Assembly and Annotation of Botryosphaeria dothidea sdau 11-99, a Latent Pathogen of Apple Fruit Ring Rot in China.</title>
        <authorList>
            <person name="Yu C."/>
            <person name="Diao Y."/>
            <person name="Lu Q."/>
            <person name="Zhao J."/>
            <person name="Cui S."/>
            <person name="Peng C."/>
            <person name="He B."/>
            <person name="Liu H."/>
        </authorList>
    </citation>
    <scope>NUCLEOTIDE SEQUENCE [LARGE SCALE GENOMIC DNA]</scope>
    <source>
        <strain evidence="1">Sdau11-99</strain>
    </source>
</reference>
<dbReference type="AlphaFoldDB" id="A0A8H4J4X6"/>
<name>A0A8H4J4X6_9PEZI</name>
<dbReference type="Gene3D" id="3.20.20.210">
    <property type="match status" value="1"/>
</dbReference>
<accession>A0A8H4J4X6</accession>
<organism evidence="1 2">
    <name type="scientific">Botryosphaeria dothidea</name>
    <dbReference type="NCBI Taxonomy" id="55169"/>
    <lineage>
        <taxon>Eukaryota</taxon>
        <taxon>Fungi</taxon>
        <taxon>Dikarya</taxon>
        <taxon>Ascomycota</taxon>
        <taxon>Pezizomycotina</taxon>
        <taxon>Dothideomycetes</taxon>
        <taxon>Dothideomycetes incertae sedis</taxon>
        <taxon>Botryosphaeriales</taxon>
        <taxon>Botryosphaeriaceae</taxon>
        <taxon>Botryosphaeria</taxon>
    </lineage>
</organism>
<gene>
    <name evidence="1" type="ORF">GTA08_BOTSDO11875</name>
</gene>
<dbReference type="EMBL" id="WWBZ02000002">
    <property type="protein sequence ID" value="KAF4312719.1"/>
    <property type="molecule type" value="Genomic_DNA"/>
</dbReference>
<dbReference type="OrthoDB" id="5422863at2759"/>
<dbReference type="InterPro" id="IPR038071">
    <property type="entry name" value="UROD/MetE-like_sf"/>
</dbReference>
<evidence type="ECO:0000313" key="2">
    <source>
        <dbReference type="Proteomes" id="UP000572817"/>
    </source>
</evidence>
<comment type="caution">
    <text evidence="1">The sequence shown here is derived from an EMBL/GenBank/DDBJ whole genome shotgun (WGS) entry which is preliminary data.</text>
</comment>
<evidence type="ECO:0000313" key="1">
    <source>
        <dbReference type="EMBL" id="KAF4312719.1"/>
    </source>
</evidence>
<sequence>MTSSNVVPNQKPRGVHLVGSICGATTASSAFTTALAAFPSRLRRLPDGEPAHRSTFIGWQTATFAHTPALLRAYDAAWNPLPQPPVPPAEARRIVASMPPLAPGYDAAALESWAAFKGLKRSGAIPPRARFQVCLPTPFCVTCLVRPGFQTLVERVYEDALLGCLRRIEAAVPGGELAVQWDVAAEPMTLEGAYWPHFEPYFVGEGAKAGGDEVFEGLVGRISRLVGAVGEGVEVGMHVCYGDMGHKHFVEPKDMGLMARIVEGVVERAGRRLDWVHLPVPKARDDEAYFEPLKSLELGETELYLGLVHAHDQDGTERRLKVAQNVLGSRTFGVATECGLGRTPTEDFASIAEISCEVSAPVV</sequence>
<dbReference type="Proteomes" id="UP000572817">
    <property type="component" value="Unassembled WGS sequence"/>
</dbReference>
<protein>
    <submittedName>
        <fullName evidence="1">Uncharacterized protein</fullName>
    </submittedName>
</protein>